<evidence type="ECO:0008006" key="3">
    <source>
        <dbReference type="Google" id="ProtNLM"/>
    </source>
</evidence>
<name>A0A7W7JZH7_9SPHN</name>
<accession>A0A7W7JZH7</accession>
<organism evidence="1 2">
    <name type="scientific">Sphingomonas kyeonggiensis</name>
    <dbReference type="NCBI Taxonomy" id="1268553"/>
    <lineage>
        <taxon>Bacteria</taxon>
        <taxon>Pseudomonadati</taxon>
        <taxon>Pseudomonadota</taxon>
        <taxon>Alphaproteobacteria</taxon>
        <taxon>Sphingomonadales</taxon>
        <taxon>Sphingomonadaceae</taxon>
        <taxon>Sphingomonas</taxon>
    </lineage>
</organism>
<evidence type="ECO:0000313" key="2">
    <source>
        <dbReference type="Proteomes" id="UP000575241"/>
    </source>
</evidence>
<protein>
    <recommendedName>
        <fullName evidence="3">STAS/SEC14 domain-containing protein</fullName>
    </recommendedName>
</protein>
<proteinExistence type="predicted"/>
<comment type="caution">
    <text evidence="1">The sequence shown here is derived from an EMBL/GenBank/DDBJ whole genome shotgun (WGS) entry which is preliminary data.</text>
</comment>
<keyword evidence="2" id="KW-1185">Reference proteome</keyword>
<evidence type="ECO:0000313" key="1">
    <source>
        <dbReference type="EMBL" id="MBB4837595.1"/>
    </source>
</evidence>
<reference evidence="1 2" key="1">
    <citation type="submission" date="2020-08" db="EMBL/GenBank/DDBJ databases">
        <title>Functional genomics of gut bacteria from endangered species of beetles.</title>
        <authorList>
            <person name="Carlos-Shanley C."/>
        </authorList>
    </citation>
    <scope>NUCLEOTIDE SEQUENCE [LARGE SCALE GENOMIC DNA]</scope>
    <source>
        <strain evidence="1 2">S00224</strain>
    </source>
</reference>
<dbReference type="RefSeq" id="WP_184162399.1">
    <property type="nucleotide sequence ID" value="NZ_JACHLN010000001.1"/>
</dbReference>
<dbReference type="AlphaFoldDB" id="A0A7W7JZH7"/>
<gene>
    <name evidence="1" type="ORF">HNP52_000646</name>
</gene>
<dbReference type="EMBL" id="JACHLN010000001">
    <property type="protein sequence ID" value="MBB4837595.1"/>
    <property type="molecule type" value="Genomic_DNA"/>
</dbReference>
<sequence>MSADFTIDVEPERDLVRIRMRGFFTTEDIDAFLVERATAHGRLTCGPNQHLTLNDLREMKIQAQESVETFRTMLADPAYRSRRLAFVMGKTLARTQLNRALDQRYARCFEDVATAEAWLFAGTDRAAA</sequence>
<dbReference type="Proteomes" id="UP000575241">
    <property type="component" value="Unassembled WGS sequence"/>
</dbReference>